<dbReference type="InterPro" id="IPR002123">
    <property type="entry name" value="Plipid/glycerol_acylTrfase"/>
</dbReference>
<dbReference type="SUPFAM" id="SSF69593">
    <property type="entry name" value="Glycerol-3-phosphate (1)-acyltransferase"/>
    <property type="match status" value="1"/>
</dbReference>
<dbReference type="PANTHER" id="PTHR43767">
    <property type="entry name" value="LONG-CHAIN-FATTY-ACID--COA LIGASE"/>
    <property type="match status" value="1"/>
</dbReference>
<protein>
    <submittedName>
        <fullName evidence="6">2-acyl-glycerophospho-ethanolamine acyltransferase</fullName>
    </submittedName>
</protein>
<feature type="transmembrane region" description="Helical" evidence="4">
    <location>
        <begin position="47"/>
        <end position="69"/>
    </location>
</feature>
<evidence type="ECO:0000259" key="5">
    <source>
        <dbReference type="SMART" id="SM00563"/>
    </source>
</evidence>
<dbReference type="Gene3D" id="1.20.1250.20">
    <property type="entry name" value="MFS general substrate transporter like domains"/>
    <property type="match status" value="1"/>
</dbReference>
<feature type="transmembrane region" description="Helical" evidence="4">
    <location>
        <begin position="272"/>
        <end position="292"/>
    </location>
</feature>
<evidence type="ECO:0000256" key="3">
    <source>
        <dbReference type="ARBA" id="ARBA00023136"/>
    </source>
</evidence>
<keyword evidence="6" id="KW-0012">Acyltransferase</keyword>
<evidence type="ECO:0000256" key="1">
    <source>
        <dbReference type="ARBA" id="ARBA00022692"/>
    </source>
</evidence>
<gene>
    <name evidence="6" type="ORF">WH50_17675</name>
</gene>
<dbReference type="GO" id="GO:0016746">
    <property type="term" value="F:acyltransferase activity"/>
    <property type="evidence" value="ECO:0007669"/>
    <property type="project" value="UniProtKB-KW"/>
</dbReference>
<dbReference type="InterPro" id="IPR020845">
    <property type="entry name" value="AMP-binding_CS"/>
</dbReference>
<dbReference type="Gene3D" id="3.30.300.30">
    <property type="match status" value="1"/>
</dbReference>
<feature type="transmembrane region" description="Helical" evidence="4">
    <location>
        <begin position="236"/>
        <end position="260"/>
    </location>
</feature>
<keyword evidence="7" id="KW-1185">Reference proteome</keyword>
<dbReference type="SMART" id="SM00563">
    <property type="entry name" value="PlsC"/>
    <property type="match status" value="1"/>
</dbReference>
<dbReference type="SUPFAM" id="SSF103473">
    <property type="entry name" value="MFS general substrate transporter"/>
    <property type="match status" value="1"/>
</dbReference>
<feature type="transmembrane region" description="Helical" evidence="4">
    <location>
        <begin position="143"/>
        <end position="162"/>
    </location>
</feature>
<comment type="caution">
    <text evidence="6">The sequence shown here is derived from an EMBL/GenBank/DDBJ whole genome shotgun (WGS) entry which is preliminary data.</text>
</comment>
<dbReference type="PANTHER" id="PTHR43767:SF10">
    <property type="entry name" value="SURFACTIN SYNTHASE SUBUNIT 1"/>
    <property type="match status" value="1"/>
</dbReference>
<evidence type="ECO:0000256" key="4">
    <source>
        <dbReference type="SAM" id="Phobius"/>
    </source>
</evidence>
<feature type="transmembrane region" description="Helical" evidence="4">
    <location>
        <begin position="182"/>
        <end position="201"/>
    </location>
</feature>
<name>A0ABX5LTM2_9GAMM</name>
<dbReference type="CDD" id="cd06173">
    <property type="entry name" value="MFS_MefA_like"/>
    <property type="match status" value="1"/>
</dbReference>
<organism evidence="6 7">
    <name type="scientific">Pokkaliibacter plantistimulans</name>
    <dbReference type="NCBI Taxonomy" id="1635171"/>
    <lineage>
        <taxon>Bacteria</taxon>
        <taxon>Pseudomonadati</taxon>
        <taxon>Pseudomonadota</taxon>
        <taxon>Gammaproteobacteria</taxon>
        <taxon>Oceanospirillales</taxon>
        <taxon>Balneatrichaceae</taxon>
        <taxon>Pokkaliibacter</taxon>
    </lineage>
</organism>
<feature type="transmembrane region" description="Helical" evidence="4">
    <location>
        <begin position="81"/>
        <end position="99"/>
    </location>
</feature>
<dbReference type="InterPro" id="IPR000873">
    <property type="entry name" value="AMP-dep_synth/lig_dom"/>
</dbReference>
<proteinExistence type="predicted"/>
<dbReference type="InterPro" id="IPR011701">
    <property type="entry name" value="MFS"/>
</dbReference>
<feature type="transmembrane region" description="Helical" evidence="4">
    <location>
        <begin position="328"/>
        <end position="350"/>
    </location>
</feature>
<keyword evidence="1 4" id="KW-0812">Transmembrane</keyword>
<dbReference type="InterPro" id="IPR045851">
    <property type="entry name" value="AMP-bd_C_sf"/>
</dbReference>
<accession>A0ABX5LTM2</accession>
<dbReference type="Gene3D" id="3.40.50.12780">
    <property type="entry name" value="N-terminal domain of ligase-like"/>
    <property type="match status" value="1"/>
</dbReference>
<feature type="transmembrane region" description="Helical" evidence="4">
    <location>
        <begin position="395"/>
        <end position="414"/>
    </location>
</feature>
<dbReference type="Pfam" id="PF00501">
    <property type="entry name" value="AMP-binding"/>
    <property type="match status" value="1"/>
</dbReference>
<feature type="transmembrane region" description="Helical" evidence="4">
    <location>
        <begin position="371"/>
        <end position="389"/>
    </location>
</feature>
<evidence type="ECO:0000256" key="2">
    <source>
        <dbReference type="ARBA" id="ARBA00022989"/>
    </source>
</evidence>
<dbReference type="EMBL" id="LAPT01000090">
    <property type="protein sequence ID" value="PXF29994.1"/>
    <property type="molecule type" value="Genomic_DNA"/>
</dbReference>
<dbReference type="PROSITE" id="PS00455">
    <property type="entry name" value="AMP_BINDING"/>
    <property type="match status" value="1"/>
</dbReference>
<dbReference type="CDD" id="cd07989">
    <property type="entry name" value="LPLAT_AGPAT-like"/>
    <property type="match status" value="1"/>
</dbReference>
<dbReference type="Proteomes" id="UP000248090">
    <property type="component" value="Unassembled WGS sequence"/>
</dbReference>
<keyword evidence="2 4" id="KW-1133">Transmembrane helix</keyword>
<dbReference type="Pfam" id="PF07690">
    <property type="entry name" value="MFS_1"/>
    <property type="match status" value="1"/>
</dbReference>
<feature type="transmembrane region" description="Helical" evidence="4">
    <location>
        <begin position="105"/>
        <end position="122"/>
    </location>
</feature>
<sequence length="1156" mass="125974">MKSLMRTLGAVPFLVAVFLNAFTDLGHKIAIQNTVFKVYDGSEQVILTAIINGLILLPYILFFIPVGFHSDKYPKHQVMRLAGWAAVGLTLAITLFYYLGLFWPAFVMTFLMGVQSAWYSPAKFGYIKALFGKEHLAEANGRVQAISIISILAGTLVFSILFEGRYSSELTTPGQIVQVMAPMGWILVACSVMELLLLYRLPALEQPDYSQHLTLQQAFDPRKMAENLQPVLSRKVIRLSIIGLSVFWSVGQVMLAAFPAFAKEKVGIDNTIVLQGILAVTGVGIAIGAGLAARFSRNYIESGLIPVGAAGIAIGLLILPQLGSSLAFAADFLFIGVMGGLFIVPLNALVQFHSGEHELGKVLAGNNLFQNIAMFSFLVLTALFALLGISSQHLLTIIAVIALLGGIYTVLMLPQSMVRFLLSRILAQRYRIEVQGMKNIPEEGGVLLLGNHISWIDWAVVQTACPRPVRFVMQRSIYERWYLNWFFRLFGCVPIESGASSKSSLEVVARLLDEGEVVCLFPEGAISRNGHLGEFRRGYERACQLAQQDLQIVPFYLRGLWGSQFSRSSAHIKAIRRSGMYRDLIVAFGQPLPRTTTASELKRHVFDISIASWEQHVDSLPTLTEGWIDGVKHLGQQMAIADSQGVELSAYRALAGALCMARRLRKCEGDHIGMLIPASAGGMLANMAALLAGKTLVCLNYTASHEALKSAIEQSGIRTLVTSERFLSRLEQKGMDVTPVLQGLKIVYLESLKEQIGKTEALFSLAAAVVLPGFVLKRFFNRSRRSQDIAAILFSSGSEGAPKGICLSHRNIMTNVKQVSDVLNTQERDVVVASLPLFHAFGLTVTQFMPLVEGIPVVCHADPTDVAGVAKAIARHKATLLCATSTFLRLYCRNTKVHPLMLDSLRIVVAGAERLNPEVRDAFQLKFNKRVLEGYGATETTPVAAVNLPDALDTHYWQVQVGGKAGSVGMPLPGTSIKIVDPETWQALPTGTDGMILIGGPQVMVGYLNNPEKTAAVIREEQGMRWYVTGDKGHLDSDGFLTIVDRYSRFAKLGGEMISLSVVENTLLQAMQQPELELVAVAIKDERKGERVVVLTEQTLELSAVKAAMLAAGANPLMIPAQVFTVAALPRLGTGKMDLAGAKRMAASCVAESDGE</sequence>
<reference evidence="6 7" key="1">
    <citation type="submission" date="2015-03" db="EMBL/GenBank/DDBJ databases">
        <authorList>
            <person name="Krishnan R."/>
            <person name="Midha S."/>
            <person name="Patil P.B."/>
            <person name="Rameshkumar N."/>
        </authorList>
    </citation>
    <scope>NUCLEOTIDE SEQUENCE [LARGE SCALE GENOMIC DNA]</scope>
    <source>
        <strain evidence="6 7">L1E11</strain>
    </source>
</reference>
<dbReference type="NCBIfam" id="NF006386">
    <property type="entry name" value="PRK08633.1"/>
    <property type="match status" value="1"/>
</dbReference>
<dbReference type="InterPro" id="IPR036259">
    <property type="entry name" value="MFS_trans_sf"/>
</dbReference>
<dbReference type="InterPro" id="IPR050237">
    <property type="entry name" value="ATP-dep_AMP-bd_enzyme"/>
</dbReference>
<dbReference type="SUPFAM" id="SSF56801">
    <property type="entry name" value="Acetyl-CoA synthetase-like"/>
    <property type="match status" value="1"/>
</dbReference>
<dbReference type="RefSeq" id="WP_110188678.1">
    <property type="nucleotide sequence ID" value="NZ_CP177354.1"/>
</dbReference>
<evidence type="ECO:0000313" key="7">
    <source>
        <dbReference type="Proteomes" id="UP000248090"/>
    </source>
</evidence>
<dbReference type="Pfam" id="PF01553">
    <property type="entry name" value="Acyltransferase"/>
    <property type="match status" value="1"/>
</dbReference>
<feature type="transmembrane region" description="Helical" evidence="4">
    <location>
        <begin position="672"/>
        <end position="692"/>
    </location>
</feature>
<feature type="domain" description="Phospholipid/glycerol acyltransferase" evidence="5">
    <location>
        <begin position="446"/>
        <end position="560"/>
    </location>
</feature>
<feature type="transmembrane region" description="Helical" evidence="4">
    <location>
        <begin position="304"/>
        <end position="322"/>
    </location>
</feature>
<keyword evidence="6" id="KW-0808">Transferase</keyword>
<evidence type="ECO:0000313" key="6">
    <source>
        <dbReference type="EMBL" id="PXF29994.1"/>
    </source>
</evidence>
<dbReference type="InterPro" id="IPR042099">
    <property type="entry name" value="ANL_N_sf"/>
</dbReference>
<keyword evidence="3 4" id="KW-0472">Membrane</keyword>